<gene>
    <name evidence="1" type="ORF">SAV14893_028060</name>
</gene>
<name>A0A4D4LYQ3_STRAX</name>
<reference evidence="1 2" key="1">
    <citation type="submission" date="2019-04" db="EMBL/GenBank/DDBJ databases">
        <title>Draft genome sequences of Streptomyces avermitilis NBRC 14893.</title>
        <authorList>
            <person name="Komaki H."/>
            <person name="Tamura T."/>
            <person name="Hosoyama A."/>
        </authorList>
    </citation>
    <scope>NUCLEOTIDE SEQUENCE [LARGE SCALE GENOMIC DNA]</scope>
    <source>
        <strain evidence="1 2">NBRC 14893</strain>
    </source>
</reference>
<organism evidence="1 2">
    <name type="scientific">Streptomyces avermitilis</name>
    <dbReference type="NCBI Taxonomy" id="33903"/>
    <lineage>
        <taxon>Bacteria</taxon>
        <taxon>Bacillati</taxon>
        <taxon>Actinomycetota</taxon>
        <taxon>Actinomycetes</taxon>
        <taxon>Kitasatosporales</taxon>
        <taxon>Streptomycetaceae</taxon>
        <taxon>Streptomyces</taxon>
    </lineage>
</organism>
<comment type="caution">
    <text evidence="1">The sequence shown here is derived from an EMBL/GenBank/DDBJ whole genome shotgun (WGS) entry which is preliminary data.</text>
</comment>
<protein>
    <submittedName>
        <fullName evidence="1">Uncharacterized protein</fullName>
    </submittedName>
</protein>
<proteinExistence type="predicted"/>
<dbReference type="Proteomes" id="UP000302139">
    <property type="component" value="Unassembled WGS sequence"/>
</dbReference>
<accession>A0A4D4LYQ3</accession>
<evidence type="ECO:0000313" key="2">
    <source>
        <dbReference type="Proteomes" id="UP000302139"/>
    </source>
</evidence>
<sequence>MPGVTESFVRLDAMGRSLLVGTRCWSVCAPGGGRPAPAGIVRVRPTPMGSPLRMTKRWTATTGIHASTRIAALRPGHRSFLSRLAKASPHTKETFGVKCSPKAPV</sequence>
<dbReference type="EMBL" id="BJHX01000001">
    <property type="protein sequence ID" value="GDY63413.1"/>
    <property type="molecule type" value="Genomic_DNA"/>
</dbReference>
<evidence type="ECO:0000313" key="1">
    <source>
        <dbReference type="EMBL" id="GDY63413.1"/>
    </source>
</evidence>
<dbReference type="AlphaFoldDB" id="A0A4D4LYQ3"/>